<dbReference type="InterPro" id="IPR000551">
    <property type="entry name" value="MerR-type_HTH_dom"/>
</dbReference>
<reference evidence="3" key="1">
    <citation type="submission" date="2021-01" db="EMBL/GenBank/DDBJ databases">
        <title>Whole genome shotgun sequence of Virgisporangium aliadipatigenens NBRC 105644.</title>
        <authorList>
            <person name="Komaki H."/>
            <person name="Tamura T."/>
        </authorList>
    </citation>
    <scope>NUCLEOTIDE SEQUENCE</scope>
    <source>
        <strain evidence="3">NBRC 105644</strain>
    </source>
</reference>
<dbReference type="InterPro" id="IPR009061">
    <property type="entry name" value="DNA-bd_dom_put_sf"/>
</dbReference>
<dbReference type="PANTHER" id="PTHR30204:SF97">
    <property type="entry name" value="MERR FAMILY REGULATORY PROTEIN"/>
    <property type="match status" value="1"/>
</dbReference>
<name>A0A8J3YGZ1_9ACTN</name>
<dbReference type="InterPro" id="IPR047057">
    <property type="entry name" value="MerR_fam"/>
</dbReference>
<dbReference type="GO" id="GO:0003677">
    <property type="term" value="F:DNA binding"/>
    <property type="evidence" value="ECO:0007669"/>
    <property type="project" value="UniProtKB-KW"/>
</dbReference>
<dbReference type="CDD" id="cd01107">
    <property type="entry name" value="HTH_BmrR"/>
    <property type="match status" value="1"/>
</dbReference>
<accession>A0A8J3YGZ1</accession>
<dbReference type="EMBL" id="BOPF01000002">
    <property type="protein sequence ID" value="GIJ43776.1"/>
    <property type="molecule type" value="Genomic_DNA"/>
</dbReference>
<dbReference type="SUPFAM" id="SSF46955">
    <property type="entry name" value="Putative DNA-binding domain"/>
    <property type="match status" value="1"/>
</dbReference>
<dbReference type="AlphaFoldDB" id="A0A8J3YGZ1"/>
<keyword evidence="4" id="KW-1185">Reference proteome</keyword>
<dbReference type="Gene3D" id="1.10.1660.10">
    <property type="match status" value="1"/>
</dbReference>
<gene>
    <name evidence="3" type="ORF">Val02_06620</name>
</gene>
<evidence type="ECO:0000259" key="2">
    <source>
        <dbReference type="PROSITE" id="PS50937"/>
    </source>
</evidence>
<dbReference type="PROSITE" id="PS50937">
    <property type="entry name" value="HTH_MERR_2"/>
    <property type="match status" value="1"/>
</dbReference>
<dbReference type="RefSeq" id="WP_203897323.1">
    <property type="nucleotide sequence ID" value="NZ_BOPF01000002.1"/>
</dbReference>
<dbReference type="SMART" id="SM00422">
    <property type="entry name" value="HTH_MERR"/>
    <property type="match status" value="1"/>
</dbReference>
<dbReference type="PANTHER" id="PTHR30204">
    <property type="entry name" value="REDOX-CYCLING DRUG-SENSING TRANSCRIPTIONAL ACTIVATOR SOXR"/>
    <property type="match status" value="1"/>
</dbReference>
<dbReference type="PROSITE" id="PS00552">
    <property type="entry name" value="HTH_MERR_1"/>
    <property type="match status" value="1"/>
</dbReference>
<protein>
    <recommendedName>
        <fullName evidence="2">HTH merR-type domain-containing protein</fullName>
    </recommendedName>
</protein>
<evidence type="ECO:0000256" key="1">
    <source>
        <dbReference type="ARBA" id="ARBA00023125"/>
    </source>
</evidence>
<sequence>MRDLTIGQAARLAGVTPKALRHYDRIGLLAPAAVDPSTGYRYFRAEQVERARLIRRLRDLELPLEEIRRLLSLDPSEFAAALKEHRRRIEARLTRLQRILHTLDHLAASEETMLTETDRELPAALFNGTWTLMEKEDRTPDEDALMIHQAHASLYHWLQVGTPHNAARGEWQVSRVYTVLRRAEPALYHARRVLDICRRHGIGDWDLAFAYEANARAHAVAGDRDEARRWVEQARLAAVDITGEEDREALLADLETIPL</sequence>
<evidence type="ECO:0000313" key="3">
    <source>
        <dbReference type="EMBL" id="GIJ43776.1"/>
    </source>
</evidence>
<comment type="caution">
    <text evidence="3">The sequence shown here is derived from an EMBL/GenBank/DDBJ whole genome shotgun (WGS) entry which is preliminary data.</text>
</comment>
<dbReference type="Pfam" id="PF13411">
    <property type="entry name" value="MerR_1"/>
    <property type="match status" value="1"/>
</dbReference>
<feature type="domain" description="HTH merR-type" evidence="2">
    <location>
        <begin position="1"/>
        <end position="73"/>
    </location>
</feature>
<keyword evidence="1" id="KW-0238">DNA-binding</keyword>
<evidence type="ECO:0000313" key="4">
    <source>
        <dbReference type="Proteomes" id="UP000619260"/>
    </source>
</evidence>
<proteinExistence type="predicted"/>
<organism evidence="3 4">
    <name type="scientific">Virgisporangium aliadipatigenens</name>
    <dbReference type="NCBI Taxonomy" id="741659"/>
    <lineage>
        <taxon>Bacteria</taxon>
        <taxon>Bacillati</taxon>
        <taxon>Actinomycetota</taxon>
        <taxon>Actinomycetes</taxon>
        <taxon>Micromonosporales</taxon>
        <taxon>Micromonosporaceae</taxon>
        <taxon>Virgisporangium</taxon>
    </lineage>
</organism>
<dbReference type="Proteomes" id="UP000619260">
    <property type="component" value="Unassembled WGS sequence"/>
</dbReference>
<dbReference type="GO" id="GO:0003700">
    <property type="term" value="F:DNA-binding transcription factor activity"/>
    <property type="evidence" value="ECO:0007669"/>
    <property type="project" value="InterPro"/>
</dbReference>